<gene>
    <name evidence="16" type="ORF">ATY39_12270</name>
</gene>
<keyword evidence="3 12" id="KW-0597">Phosphoprotein</keyword>
<dbReference type="InterPro" id="IPR039420">
    <property type="entry name" value="WalR-like"/>
</dbReference>
<dbReference type="InterPro" id="IPR001789">
    <property type="entry name" value="Sig_transdc_resp-reg_receiver"/>
</dbReference>
<evidence type="ECO:0000256" key="4">
    <source>
        <dbReference type="ARBA" id="ARBA00023012"/>
    </source>
</evidence>
<evidence type="ECO:0000256" key="11">
    <source>
        <dbReference type="ARBA" id="ARBA00039976"/>
    </source>
</evidence>
<evidence type="ECO:0000256" key="10">
    <source>
        <dbReference type="ARBA" id="ARBA00037471"/>
    </source>
</evidence>
<evidence type="ECO:0000313" key="17">
    <source>
        <dbReference type="Proteomes" id="UP000076021"/>
    </source>
</evidence>
<dbReference type="GO" id="GO:0000156">
    <property type="term" value="F:phosphorelay response regulator activity"/>
    <property type="evidence" value="ECO:0007669"/>
    <property type="project" value="TreeGrafter"/>
</dbReference>
<dbReference type="GO" id="GO:0005829">
    <property type="term" value="C:cytosol"/>
    <property type="evidence" value="ECO:0007669"/>
    <property type="project" value="TreeGrafter"/>
</dbReference>
<evidence type="ECO:0000256" key="7">
    <source>
        <dbReference type="ARBA" id="ARBA00023125"/>
    </source>
</evidence>
<keyword evidence="17" id="KW-1185">Reference proteome</keyword>
<feature type="modified residue" description="4-aspartylphosphate" evidence="12">
    <location>
        <position position="52"/>
    </location>
</feature>
<dbReference type="PROSITE" id="PS50110">
    <property type="entry name" value="RESPONSE_REGULATORY"/>
    <property type="match status" value="1"/>
</dbReference>
<evidence type="ECO:0000256" key="12">
    <source>
        <dbReference type="PROSITE-ProRule" id="PRU00169"/>
    </source>
</evidence>
<dbReference type="CDD" id="cd17574">
    <property type="entry name" value="REC_OmpR"/>
    <property type="match status" value="1"/>
</dbReference>
<dbReference type="EMBL" id="CP014806">
    <property type="protein sequence ID" value="AMX00123.1"/>
    <property type="molecule type" value="Genomic_DNA"/>
</dbReference>
<evidence type="ECO:0000259" key="14">
    <source>
        <dbReference type="PROSITE" id="PS50110"/>
    </source>
</evidence>
<dbReference type="STRING" id="241244.ATY39_12270"/>
<keyword evidence="9" id="KW-0804">Transcription</keyword>
<dbReference type="FunFam" id="3.40.50.2300:FF:000001">
    <property type="entry name" value="DNA-binding response regulator PhoB"/>
    <property type="match status" value="1"/>
</dbReference>
<sequence>MVNILIVDDDINILQVVDIHLTESGYNVLQAKDGNEALRILNEQACDLAVVDVMMPFIDGYVLTREIRKKYNLPIILLTAKNQIEDKEEGFRSGTDDYLVKPFEMKELRFRIEALLRRYNKQTDDSIIRLGNITINKNNYEVQNGDRTIILPLKEFELLHFLTSNPMRVFSREHLIEQVWGLDYEGDERTVDVHIKRLRERFSKSTEDFQIKTVRGVGYMLEANPR</sequence>
<keyword evidence="2" id="KW-0963">Cytoplasm</keyword>
<reference evidence="16 17" key="1">
    <citation type="journal article" date="2016" name="Genome Announc.">
        <title>Whole-Genome Sequence of Rummeliibacillus stabekisii Strain PP9 Isolated from Antarctic Soil.</title>
        <authorList>
            <person name="da Mota F.F."/>
            <person name="Vollu R.E."/>
            <person name="Jurelevicius D."/>
            <person name="Seldin L."/>
        </authorList>
    </citation>
    <scope>NUCLEOTIDE SEQUENCE [LARGE SCALE GENOMIC DNA]</scope>
    <source>
        <strain evidence="16 17">PP9</strain>
    </source>
</reference>
<dbReference type="PANTHER" id="PTHR48111:SF49">
    <property type="entry name" value="HEME RESPONSE REGULATOR HSSR"/>
    <property type="match status" value="1"/>
</dbReference>
<evidence type="ECO:0000256" key="13">
    <source>
        <dbReference type="PROSITE-ProRule" id="PRU01091"/>
    </source>
</evidence>
<dbReference type="SMART" id="SM00862">
    <property type="entry name" value="Trans_reg_C"/>
    <property type="match status" value="1"/>
</dbReference>
<keyword evidence="8" id="KW-0010">Activator</keyword>
<proteinExistence type="predicted"/>
<dbReference type="InterPro" id="IPR036388">
    <property type="entry name" value="WH-like_DNA-bd_sf"/>
</dbReference>
<name>A0A143HEH4_9BACL</name>
<comment type="subcellular location">
    <subcellularLocation>
        <location evidence="1">Cytoplasm</location>
    </subcellularLocation>
</comment>
<evidence type="ECO:0000256" key="1">
    <source>
        <dbReference type="ARBA" id="ARBA00004496"/>
    </source>
</evidence>
<dbReference type="Gene3D" id="6.10.250.690">
    <property type="match status" value="1"/>
</dbReference>
<evidence type="ECO:0000313" key="16">
    <source>
        <dbReference type="EMBL" id="AMX00123.1"/>
    </source>
</evidence>
<dbReference type="InterPro" id="IPR011006">
    <property type="entry name" value="CheY-like_superfamily"/>
</dbReference>
<dbReference type="CDD" id="cd00383">
    <property type="entry name" value="trans_reg_C"/>
    <property type="match status" value="1"/>
</dbReference>
<evidence type="ECO:0000256" key="3">
    <source>
        <dbReference type="ARBA" id="ARBA00022553"/>
    </source>
</evidence>
<protein>
    <recommendedName>
        <fullName evidence="11">Heme response regulator HssR</fullName>
    </recommendedName>
</protein>
<keyword evidence="4" id="KW-0902">Two-component regulatory system</keyword>
<dbReference type="GO" id="GO:0032993">
    <property type="term" value="C:protein-DNA complex"/>
    <property type="evidence" value="ECO:0007669"/>
    <property type="project" value="TreeGrafter"/>
</dbReference>
<feature type="domain" description="Response regulatory" evidence="14">
    <location>
        <begin position="3"/>
        <end position="116"/>
    </location>
</feature>
<dbReference type="FunFam" id="1.10.10.10:FF:000018">
    <property type="entry name" value="DNA-binding response regulator ResD"/>
    <property type="match status" value="1"/>
</dbReference>
<evidence type="ECO:0000256" key="9">
    <source>
        <dbReference type="ARBA" id="ARBA00023163"/>
    </source>
</evidence>
<evidence type="ECO:0000259" key="15">
    <source>
        <dbReference type="PROSITE" id="PS51755"/>
    </source>
</evidence>
<dbReference type="Gene3D" id="1.10.10.10">
    <property type="entry name" value="Winged helix-like DNA-binding domain superfamily/Winged helix DNA-binding domain"/>
    <property type="match status" value="1"/>
</dbReference>
<keyword evidence="7 13" id="KW-0238">DNA-binding</keyword>
<evidence type="ECO:0000256" key="5">
    <source>
        <dbReference type="ARBA" id="ARBA00023015"/>
    </source>
</evidence>
<evidence type="ECO:0000256" key="6">
    <source>
        <dbReference type="ARBA" id="ARBA00023026"/>
    </source>
</evidence>
<dbReference type="KEGG" id="rst:ATY39_12270"/>
<feature type="DNA-binding region" description="OmpR/PhoB-type" evidence="13">
    <location>
        <begin position="125"/>
        <end position="223"/>
    </location>
</feature>
<dbReference type="AlphaFoldDB" id="A0A143HEH4"/>
<keyword evidence="5" id="KW-0805">Transcription regulation</keyword>
<dbReference type="Pfam" id="PF00072">
    <property type="entry name" value="Response_reg"/>
    <property type="match status" value="1"/>
</dbReference>
<comment type="function">
    <text evidence="10">Member of the two-component regulatory system HssS/HssR involved in intracellular heme homeostasis and tempering of staphylococcal virulence. Phosphorylated HssR binds to a direct repeat sequence within hrtAB promoter and activates the expression of hrtAB, an efflux pump, in response to extracellular heme, hemin, hemoglobin or blood.</text>
</comment>
<dbReference type="SMART" id="SM00448">
    <property type="entry name" value="REC"/>
    <property type="match status" value="1"/>
</dbReference>
<dbReference type="GO" id="GO:0006355">
    <property type="term" value="P:regulation of DNA-templated transcription"/>
    <property type="evidence" value="ECO:0007669"/>
    <property type="project" value="InterPro"/>
</dbReference>
<dbReference type="InterPro" id="IPR001867">
    <property type="entry name" value="OmpR/PhoB-type_DNA-bd"/>
</dbReference>
<dbReference type="GO" id="GO:0000976">
    <property type="term" value="F:transcription cis-regulatory region binding"/>
    <property type="evidence" value="ECO:0007669"/>
    <property type="project" value="TreeGrafter"/>
</dbReference>
<dbReference type="Pfam" id="PF00486">
    <property type="entry name" value="Trans_reg_C"/>
    <property type="match status" value="1"/>
</dbReference>
<organism evidence="16 17">
    <name type="scientific">Rummeliibacillus stabekisii</name>
    <dbReference type="NCBI Taxonomy" id="241244"/>
    <lineage>
        <taxon>Bacteria</taxon>
        <taxon>Bacillati</taxon>
        <taxon>Bacillota</taxon>
        <taxon>Bacilli</taxon>
        <taxon>Bacillales</taxon>
        <taxon>Caryophanaceae</taxon>
        <taxon>Rummeliibacillus</taxon>
    </lineage>
</organism>
<feature type="domain" description="OmpR/PhoB-type" evidence="15">
    <location>
        <begin position="125"/>
        <end position="223"/>
    </location>
</feature>
<dbReference type="PROSITE" id="PS51755">
    <property type="entry name" value="OMPR_PHOB"/>
    <property type="match status" value="1"/>
</dbReference>
<dbReference type="Gene3D" id="3.40.50.2300">
    <property type="match status" value="1"/>
</dbReference>
<dbReference type="RefSeq" id="WP_066790181.1">
    <property type="nucleotide sequence ID" value="NZ_CP014806.1"/>
</dbReference>
<dbReference type="SUPFAM" id="SSF52172">
    <property type="entry name" value="CheY-like"/>
    <property type="match status" value="1"/>
</dbReference>
<evidence type="ECO:0000256" key="2">
    <source>
        <dbReference type="ARBA" id="ARBA00022490"/>
    </source>
</evidence>
<evidence type="ECO:0000256" key="8">
    <source>
        <dbReference type="ARBA" id="ARBA00023159"/>
    </source>
</evidence>
<accession>A0A143HEH4</accession>
<dbReference type="Proteomes" id="UP000076021">
    <property type="component" value="Chromosome"/>
</dbReference>
<dbReference type="PANTHER" id="PTHR48111">
    <property type="entry name" value="REGULATOR OF RPOS"/>
    <property type="match status" value="1"/>
</dbReference>
<keyword evidence="6" id="KW-0843">Virulence</keyword>
<dbReference type="OrthoDB" id="9790442at2"/>
<reference evidence="17" key="2">
    <citation type="submission" date="2016-03" db="EMBL/GenBank/DDBJ databases">
        <authorList>
            <person name="Ploux O."/>
        </authorList>
    </citation>
    <scope>NUCLEOTIDE SEQUENCE [LARGE SCALE GENOMIC DNA]</scope>
    <source>
        <strain evidence="17">PP9</strain>
    </source>
</reference>